<dbReference type="SUPFAM" id="SSF46934">
    <property type="entry name" value="UBA-like"/>
    <property type="match status" value="1"/>
</dbReference>
<dbReference type="EMBL" id="CH954180">
    <property type="protein sequence ID" value="EDV46486.2"/>
    <property type="molecule type" value="Genomic_DNA"/>
</dbReference>
<dbReference type="AlphaFoldDB" id="B3NWT9"/>
<dbReference type="Pfam" id="PF14555">
    <property type="entry name" value="UBA_4"/>
    <property type="match status" value="1"/>
</dbReference>
<dbReference type="CDD" id="cd14349">
    <property type="entry name" value="UBA_CF106"/>
    <property type="match status" value="1"/>
</dbReference>
<evidence type="ECO:0000259" key="2">
    <source>
        <dbReference type="Pfam" id="PF16158"/>
    </source>
</evidence>
<dbReference type="Gene3D" id="1.10.8.10">
    <property type="entry name" value="DNA helicase RuvA subunit, C-terminal domain"/>
    <property type="match status" value="1"/>
</dbReference>
<dbReference type="Pfam" id="PF16158">
    <property type="entry name" value="N_BRCA1_IG"/>
    <property type="match status" value="1"/>
</dbReference>
<dbReference type="InterPro" id="IPR032350">
    <property type="entry name" value="Nbr1_FW"/>
</dbReference>
<reference evidence="3 4" key="2">
    <citation type="journal article" date="2008" name="Bioinformatics">
        <title>Assembly reconciliation.</title>
        <authorList>
            <person name="Zimin A.V."/>
            <person name="Smith D.R."/>
            <person name="Sutton G."/>
            <person name="Yorke J.A."/>
        </authorList>
    </citation>
    <scope>NUCLEOTIDE SEQUENCE [LARGE SCALE GENOMIC DNA]</scope>
    <source>
        <strain evidence="3 4">TSC#14021-0224.01</strain>
    </source>
</reference>
<evidence type="ECO:0000256" key="1">
    <source>
        <dbReference type="SAM" id="MobiDB-lite"/>
    </source>
</evidence>
<dbReference type="HOGENOM" id="CLU_919106_0_0_1"/>
<name>B3NWT9_DROER</name>
<dbReference type="OrthoDB" id="661148at2759"/>
<dbReference type="InterPro" id="IPR013783">
    <property type="entry name" value="Ig-like_fold"/>
</dbReference>
<dbReference type="Gene3D" id="2.60.40.10">
    <property type="entry name" value="Immunoglobulins"/>
    <property type="match status" value="1"/>
</dbReference>
<reference evidence="3 4" key="1">
    <citation type="journal article" date="2007" name="Nature">
        <title>Evolution of genes and genomes on the Drosophila phylogeny.</title>
        <authorList>
            <consortium name="Drosophila 12 Genomes Consortium"/>
            <person name="Clark A.G."/>
            <person name="Eisen M.B."/>
            <person name="Smith D.R."/>
            <person name="Bergman C.M."/>
            <person name="Oliver B."/>
            <person name="Markow T.A."/>
            <person name="Kaufman T.C."/>
            <person name="Kellis M."/>
            <person name="Gelbart W."/>
            <person name="Iyer V.N."/>
            <person name="Pollard D.A."/>
            <person name="Sackton T.B."/>
            <person name="Larracuente A.M."/>
            <person name="Singh N.D."/>
            <person name="Abad J.P."/>
            <person name="Abt D.N."/>
            <person name="Adryan B."/>
            <person name="Aguade M."/>
            <person name="Akashi H."/>
            <person name="Anderson W.W."/>
            <person name="Aquadro C.F."/>
            <person name="Ardell D.H."/>
            <person name="Arguello R."/>
            <person name="Artieri C.G."/>
            <person name="Barbash D.A."/>
            <person name="Barker D."/>
            <person name="Barsanti P."/>
            <person name="Batterham P."/>
            <person name="Batzoglou S."/>
            <person name="Begun D."/>
            <person name="Bhutkar A."/>
            <person name="Blanco E."/>
            <person name="Bosak S.A."/>
            <person name="Bradley R.K."/>
            <person name="Brand A.D."/>
            <person name="Brent M.R."/>
            <person name="Brooks A.N."/>
            <person name="Brown R.H."/>
            <person name="Butlin R.K."/>
            <person name="Caggese C."/>
            <person name="Calvi B.R."/>
            <person name="Bernardo de Carvalho A."/>
            <person name="Caspi A."/>
            <person name="Castrezana S."/>
            <person name="Celniker S.E."/>
            <person name="Chang J.L."/>
            <person name="Chapple C."/>
            <person name="Chatterji S."/>
            <person name="Chinwalla A."/>
            <person name="Civetta A."/>
            <person name="Clifton S.W."/>
            <person name="Comeron J.M."/>
            <person name="Costello J.C."/>
            <person name="Coyne J.A."/>
            <person name="Daub J."/>
            <person name="David R.G."/>
            <person name="Delcher A.L."/>
            <person name="Delehaunty K."/>
            <person name="Do C.B."/>
            <person name="Ebling H."/>
            <person name="Edwards K."/>
            <person name="Eickbush T."/>
            <person name="Evans J.D."/>
            <person name="Filipski A."/>
            <person name="Findeiss S."/>
            <person name="Freyhult E."/>
            <person name="Fulton L."/>
            <person name="Fulton R."/>
            <person name="Garcia A.C."/>
            <person name="Gardiner A."/>
            <person name="Garfield D.A."/>
            <person name="Garvin B.E."/>
            <person name="Gibson G."/>
            <person name="Gilbert D."/>
            <person name="Gnerre S."/>
            <person name="Godfrey J."/>
            <person name="Good R."/>
            <person name="Gotea V."/>
            <person name="Gravely B."/>
            <person name="Greenberg A.J."/>
            <person name="Griffiths-Jones S."/>
            <person name="Gross S."/>
            <person name="Guigo R."/>
            <person name="Gustafson E.A."/>
            <person name="Haerty W."/>
            <person name="Hahn M.W."/>
            <person name="Halligan D.L."/>
            <person name="Halpern A.L."/>
            <person name="Halter G.M."/>
            <person name="Han M.V."/>
            <person name="Heger A."/>
            <person name="Hillier L."/>
            <person name="Hinrichs A.S."/>
            <person name="Holmes I."/>
            <person name="Hoskins R.A."/>
            <person name="Hubisz M.J."/>
            <person name="Hultmark D."/>
            <person name="Huntley M.A."/>
            <person name="Jaffe D.B."/>
            <person name="Jagadeeshan S."/>
            <person name="Jeck W.R."/>
            <person name="Johnson J."/>
            <person name="Jones C.D."/>
            <person name="Jordan W.C."/>
            <person name="Karpen G.H."/>
            <person name="Kataoka E."/>
            <person name="Keightley P.D."/>
            <person name="Kheradpour P."/>
            <person name="Kirkness E.F."/>
            <person name="Koerich L.B."/>
            <person name="Kristiansen K."/>
            <person name="Kudrna D."/>
            <person name="Kulathinal R.J."/>
            <person name="Kumar S."/>
            <person name="Kwok R."/>
            <person name="Lander E."/>
            <person name="Langley C.H."/>
            <person name="Lapoint R."/>
            <person name="Lazzaro B.P."/>
            <person name="Lee S.J."/>
            <person name="Levesque L."/>
            <person name="Li R."/>
            <person name="Lin C.F."/>
            <person name="Lin M.F."/>
            <person name="Lindblad-Toh K."/>
            <person name="Llopart A."/>
            <person name="Long M."/>
            <person name="Low L."/>
            <person name="Lozovsky E."/>
            <person name="Lu J."/>
            <person name="Luo M."/>
            <person name="Machado C.A."/>
            <person name="Makalowski W."/>
            <person name="Marzo M."/>
            <person name="Matsuda M."/>
            <person name="Matzkin L."/>
            <person name="McAllister B."/>
            <person name="McBride C.S."/>
            <person name="McKernan B."/>
            <person name="McKernan K."/>
            <person name="Mendez-Lago M."/>
            <person name="Minx P."/>
            <person name="Mollenhauer M.U."/>
            <person name="Montooth K."/>
            <person name="Mount S.M."/>
            <person name="Mu X."/>
            <person name="Myers E."/>
            <person name="Negre B."/>
            <person name="Newfeld S."/>
            <person name="Nielsen R."/>
            <person name="Noor M.A."/>
            <person name="O'Grady P."/>
            <person name="Pachter L."/>
            <person name="Papaceit M."/>
            <person name="Parisi M.J."/>
            <person name="Parisi M."/>
            <person name="Parts L."/>
            <person name="Pedersen J.S."/>
            <person name="Pesole G."/>
            <person name="Phillippy A.M."/>
            <person name="Ponting C.P."/>
            <person name="Pop M."/>
            <person name="Porcelli D."/>
            <person name="Powell J.R."/>
            <person name="Prohaska S."/>
            <person name="Pruitt K."/>
            <person name="Puig M."/>
            <person name="Quesneville H."/>
            <person name="Ram K.R."/>
            <person name="Rand D."/>
            <person name="Rasmussen M.D."/>
            <person name="Reed L.K."/>
            <person name="Reenan R."/>
            <person name="Reily A."/>
            <person name="Remington K.A."/>
            <person name="Rieger T.T."/>
            <person name="Ritchie M.G."/>
            <person name="Robin C."/>
            <person name="Rogers Y.H."/>
            <person name="Rohde C."/>
            <person name="Rozas J."/>
            <person name="Rubenfield M.J."/>
            <person name="Ruiz A."/>
            <person name="Russo S."/>
            <person name="Salzberg S.L."/>
            <person name="Sanchez-Gracia A."/>
            <person name="Saranga D.J."/>
            <person name="Sato H."/>
            <person name="Schaeffer S.W."/>
            <person name="Schatz M.C."/>
            <person name="Schlenke T."/>
            <person name="Schwartz R."/>
            <person name="Segarra C."/>
            <person name="Singh R.S."/>
            <person name="Sirot L."/>
            <person name="Sirota M."/>
            <person name="Sisneros N.B."/>
            <person name="Smith C.D."/>
            <person name="Smith T.F."/>
            <person name="Spieth J."/>
            <person name="Stage D.E."/>
            <person name="Stark A."/>
            <person name="Stephan W."/>
            <person name="Strausberg R.L."/>
            <person name="Strempel S."/>
            <person name="Sturgill D."/>
            <person name="Sutton G."/>
            <person name="Sutton G.G."/>
            <person name="Tao W."/>
            <person name="Teichmann S."/>
            <person name="Tobari Y.N."/>
            <person name="Tomimura Y."/>
            <person name="Tsolas J.M."/>
            <person name="Valente V.L."/>
            <person name="Venter E."/>
            <person name="Venter J.C."/>
            <person name="Vicario S."/>
            <person name="Vieira F.G."/>
            <person name="Vilella A.J."/>
            <person name="Villasante A."/>
            <person name="Walenz B."/>
            <person name="Wang J."/>
            <person name="Wasserman M."/>
            <person name="Watts T."/>
            <person name="Wilson D."/>
            <person name="Wilson R.K."/>
            <person name="Wing R.A."/>
            <person name="Wolfner M.F."/>
            <person name="Wong A."/>
            <person name="Wong G.K."/>
            <person name="Wu C.I."/>
            <person name="Wu G."/>
            <person name="Yamamoto D."/>
            <person name="Yang H.P."/>
            <person name="Yang S.P."/>
            <person name="Yorke J.A."/>
            <person name="Yoshida K."/>
            <person name="Zdobnov E."/>
            <person name="Zhang P."/>
            <person name="Zhang Y."/>
            <person name="Zimin A.V."/>
            <person name="Baldwin J."/>
            <person name="Abdouelleil A."/>
            <person name="Abdulkadir J."/>
            <person name="Abebe A."/>
            <person name="Abera B."/>
            <person name="Abreu J."/>
            <person name="Acer S.C."/>
            <person name="Aftuck L."/>
            <person name="Alexander A."/>
            <person name="An P."/>
            <person name="Anderson E."/>
            <person name="Anderson S."/>
            <person name="Arachi H."/>
            <person name="Azer M."/>
            <person name="Bachantsang P."/>
            <person name="Barry A."/>
            <person name="Bayul T."/>
            <person name="Berlin A."/>
            <person name="Bessette D."/>
            <person name="Bloom T."/>
            <person name="Blye J."/>
            <person name="Boguslavskiy L."/>
            <person name="Bonnet C."/>
            <person name="Boukhgalter B."/>
            <person name="Bourzgui I."/>
            <person name="Brown A."/>
            <person name="Cahill P."/>
            <person name="Channer S."/>
            <person name="Cheshatsang Y."/>
            <person name="Chuda L."/>
            <person name="Citroen M."/>
            <person name="Collymore A."/>
            <person name="Cooke P."/>
            <person name="Costello M."/>
            <person name="D'Aco K."/>
            <person name="Daza R."/>
            <person name="De Haan G."/>
            <person name="DeGray S."/>
            <person name="DeMaso C."/>
            <person name="Dhargay N."/>
            <person name="Dooley K."/>
            <person name="Dooley E."/>
            <person name="Doricent M."/>
            <person name="Dorje P."/>
            <person name="Dorjee K."/>
            <person name="Dupes A."/>
            <person name="Elong R."/>
            <person name="Falk J."/>
            <person name="Farina A."/>
            <person name="Faro S."/>
            <person name="Ferguson D."/>
            <person name="Fisher S."/>
            <person name="Foley C.D."/>
            <person name="Franke A."/>
            <person name="Friedrich D."/>
            <person name="Gadbois L."/>
            <person name="Gearin G."/>
            <person name="Gearin C.R."/>
            <person name="Giannoukos G."/>
            <person name="Goode T."/>
            <person name="Graham J."/>
            <person name="Grandbois E."/>
            <person name="Grewal S."/>
            <person name="Gyaltsen K."/>
            <person name="Hafez N."/>
            <person name="Hagos B."/>
            <person name="Hall J."/>
            <person name="Henson C."/>
            <person name="Hollinger A."/>
            <person name="Honan T."/>
            <person name="Huard M.D."/>
            <person name="Hughes L."/>
            <person name="Hurhula B."/>
            <person name="Husby M.E."/>
            <person name="Kamat A."/>
            <person name="Kanga B."/>
            <person name="Kashin S."/>
            <person name="Khazanovich D."/>
            <person name="Kisner P."/>
            <person name="Lance K."/>
            <person name="Lara M."/>
            <person name="Lee W."/>
            <person name="Lennon N."/>
            <person name="Letendre F."/>
            <person name="LeVine R."/>
            <person name="Lipovsky A."/>
            <person name="Liu X."/>
            <person name="Liu J."/>
            <person name="Liu S."/>
            <person name="Lokyitsang T."/>
            <person name="Lokyitsang Y."/>
            <person name="Lubonja R."/>
            <person name="Lui A."/>
            <person name="MacDonald P."/>
            <person name="Magnisalis V."/>
            <person name="Maru K."/>
            <person name="Matthews C."/>
            <person name="McCusker W."/>
            <person name="McDonough S."/>
            <person name="Mehta T."/>
            <person name="Meldrim J."/>
            <person name="Meneus L."/>
            <person name="Mihai O."/>
            <person name="Mihalev A."/>
            <person name="Mihova T."/>
            <person name="Mittelman R."/>
            <person name="Mlenga V."/>
            <person name="Montmayeur A."/>
            <person name="Mulrain L."/>
            <person name="Navidi A."/>
            <person name="Naylor J."/>
            <person name="Negash T."/>
            <person name="Nguyen T."/>
            <person name="Nguyen N."/>
            <person name="Nicol R."/>
            <person name="Norbu C."/>
            <person name="Norbu N."/>
            <person name="Novod N."/>
            <person name="O'Neill B."/>
            <person name="Osman S."/>
            <person name="Markiewicz E."/>
            <person name="Oyono O.L."/>
            <person name="Patti C."/>
            <person name="Phunkhang P."/>
            <person name="Pierre F."/>
            <person name="Priest M."/>
            <person name="Raghuraman S."/>
            <person name="Rege F."/>
            <person name="Reyes R."/>
            <person name="Rise C."/>
            <person name="Rogov P."/>
            <person name="Ross K."/>
            <person name="Ryan E."/>
            <person name="Settipalli S."/>
            <person name="Shea T."/>
            <person name="Sherpa N."/>
            <person name="Shi L."/>
            <person name="Shih D."/>
            <person name="Sparrow T."/>
            <person name="Spaulding J."/>
            <person name="Stalker J."/>
            <person name="Stange-Thomann N."/>
            <person name="Stavropoulos S."/>
            <person name="Stone C."/>
            <person name="Strader C."/>
            <person name="Tesfaye S."/>
            <person name="Thomson T."/>
            <person name="Thoulutsang Y."/>
            <person name="Thoulutsang D."/>
            <person name="Topham K."/>
            <person name="Topping I."/>
            <person name="Tsamla T."/>
            <person name="Vassiliev H."/>
            <person name="Vo A."/>
            <person name="Wangchuk T."/>
            <person name="Wangdi T."/>
            <person name="Weiand M."/>
            <person name="Wilkinson J."/>
            <person name="Wilson A."/>
            <person name="Yadav S."/>
            <person name="Young G."/>
            <person name="Yu Q."/>
            <person name="Zembek L."/>
            <person name="Zhong D."/>
            <person name="Zimmer A."/>
            <person name="Zwirko Z."/>
            <person name="Jaffe D.B."/>
            <person name="Alvarez P."/>
            <person name="Brockman W."/>
            <person name="Butler J."/>
            <person name="Chin C."/>
            <person name="Gnerre S."/>
            <person name="Grabherr M."/>
            <person name="Kleber M."/>
            <person name="Mauceli E."/>
            <person name="MacCallum I."/>
        </authorList>
    </citation>
    <scope>NUCLEOTIDE SEQUENCE [LARGE SCALE GENOMIC DNA]</scope>
    <source>
        <strain evidence="3 4">TSC#14021-0224.01</strain>
    </source>
</reference>
<dbReference type="InterPro" id="IPR039517">
    <property type="entry name" value="C6orf106_UBA-like"/>
</dbReference>
<dbReference type="eggNOG" id="KOG4351">
    <property type="taxonomic scope" value="Eukaryota"/>
</dbReference>
<sequence length="377" mass="41701">MGGCFALLKASVAADCAVGVGVGVAAPHCQRRRPHAPLNGFLPAPHACVCKERERKQTKDTGTESEIETENEMDVEENYENAAEMQNMNMNLNLNPNPNSDGQQQQQQQQQMQCEPLFGLTTNTTTTTNPMMAIPLPAPPGMLPHSAPNISPNSNLNPNSNLSTSPSAPSTNASASTIKCLPTNDFDIDSLLLQQFSCMGTTDHEDLISQFQSLMNNQMNRESARFYLEMSNWSLQMAVGCYLDFCSLQSLPSMKIVQGKHLNAQQQAFQLQNDGTERWPNNCYLTSPIQTQRINVPALRPGETCDILADLMPTQPPIMWRLCTPNGWYFGDAIWMIPPGTQASQDELQQRMVQLITSEAKPDVYPQINIVITAHTQ</sequence>
<feature type="region of interest" description="Disordered" evidence="1">
    <location>
        <begin position="90"/>
        <end position="112"/>
    </location>
</feature>
<feature type="region of interest" description="Disordered" evidence="1">
    <location>
        <begin position="54"/>
        <end position="74"/>
    </location>
</feature>
<evidence type="ECO:0000313" key="4">
    <source>
        <dbReference type="Proteomes" id="UP000008711"/>
    </source>
</evidence>
<gene>
    <name evidence="3" type="primary">Dere\GG19113</name>
    <name evidence="3" type="synonym">dere_GLEANR_3888</name>
    <name evidence="3" type="synonym">GG19113</name>
    <name evidence="3" type="ORF">Dere_GG19113</name>
</gene>
<feature type="compositionally biased region" description="Low complexity" evidence="1">
    <location>
        <begin position="146"/>
        <end position="175"/>
    </location>
</feature>
<feature type="compositionally biased region" description="Acidic residues" evidence="1">
    <location>
        <begin position="63"/>
        <end position="74"/>
    </location>
</feature>
<feature type="region of interest" description="Disordered" evidence="1">
    <location>
        <begin position="138"/>
        <end position="175"/>
    </location>
</feature>
<dbReference type="FunFam" id="1.10.8.10:FF:000111">
    <property type="entry name" value="Uncharacterized protein, isoform A"/>
    <property type="match status" value="1"/>
</dbReference>
<dbReference type="InterPro" id="IPR009060">
    <property type="entry name" value="UBA-like_sf"/>
</dbReference>
<organism evidence="3 4">
    <name type="scientific">Drosophila erecta</name>
    <name type="common">Fruit fly</name>
    <dbReference type="NCBI Taxonomy" id="7220"/>
    <lineage>
        <taxon>Eukaryota</taxon>
        <taxon>Metazoa</taxon>
        <taxon>Ecdysozoa</taxon>
        <taxon>Arthropoda</taxon>
        <taxon>Hexapoda</taxon>
        <taxon>Insecta</taxon>
        <taxon>Pterygota</taxon>
        <taxon>Neoptera</taxon>
        <taxon>Endopterygota</taxon>
        <taxon>Diptera</taxon>
        <taxon>Brachycera</taxon>
        <taxon>Muscomorpha</taxon>
        <taxon>Ephydroidea</taxon>
        <taxon>Drosophilidae</taxon>
        <taxon>Drosophila</taxon>
        <taxon>Sophophora</taxon>
    </lineage>
</organism>
<dbReference type="Proteomes" id="UP000008711">
    <property type="component" value="Unassembled WGS sequence"/>
</dbReference>
<evidence type="ECO:0000313" key="3">
    <source>
        <dbReference type="EMBL" id="EDV46486.2"/>
    </source>
</evidence>
<proteinExistence type="predicted"/>
<accession>B3NWT9</accession>
<keyword evidence="4" id="KW-1185">Reference proteome</keyword>
<feature type="domain" description="Nbr1 FW" evidence="2">
    <location>
        <begin position="266"/>
        <end position="336"/>
    </location>
</feature>
<protein>
    <submittedName>
        <fullName evidence="3">Uncharacterized protein, isoform A</fullName>
    </submittedName>
</protein>